<dbReference type="Gene3D" id="1.10.357.10">
    <property type="entry name" value="Tetracycline Repressor, domain 2"/>
    <property type="match status" value="1"/>
</dbReference>
<evidence type="ECO:0000259" key="3">
    <source>
        <dbReference type="PROSITE" id="PS50977"/>
    </source>
</evidence>
<accession>A0A8J3XVU9</accession>
<name>A0A8J3XVU9_9ACTN</name>
<sequence>MQFMEEPGTTLGHPSLGMICDRAGVTRGAFYHHFSNKEQIFREVYAAEQEKLAVIVRRAFQAVKAGCIPSAPWSRPPHCCTAGSGIMSWRSGPRRRCPRLEHHLPRGRRSAAAA</sequence>
<evidence type="ECO:0000313" key="5">
    <source>
        <dbReference type="Proteomes" id="UP000605992"/>
    </source>
</evidence>
<organism evidence="4 5">
    <name type="scientific">Planotetraspora thailandica</name>
    <dbReference type="NCBI Taxonomy" id="487172"/>
    <lineage>
        <taxon>Bacteria</taxon>
        <taxon>Bacillati</taxon>
        <taxon>Actinomycetota</taxon>
        <taxon>Actinomycetes</taxon>
        <taxon>Streptosporangiales</taxon>
        <taxon>Streptosporangiaceae</taxon>
        <taxon>Planotetraspora</taxon>
    </lineage>
</organism>
<keyword evidence="5" id="KW-1185">Reference proteome</keyword>
<dbReference type="EMBL" id="BOOR01000017">
    <property type="protein sequence ID" value="GII54365.1"/>
    <property type="molecule type" value="Genomic_DNA"/>
</dbReference>
<evidence type="ECO:0000256" key="1">
    <source>
        <dbReference type="ARBA" id="ARBA00023125"/>
    </source>
</evidence>
<protein>
    <recommendedName>
        <fullName evidence="3">HTH tetR-type domain-containing protein</fullName>
    </recommendedName>
</protein>
<proteinExistence type="predicted"/>
<dbReference type="Pfam" id="PF00440">
    <property type="entry name" value="TetR_N"/>
    <property type="match status" value="1"/>
</dbReference>
<dbReference type="AlphaFoldDB" id="A0A8J3XVU9"/>
<dbReference type="PROSITE" id="PS50977">
    <property type="entry name" value="HTH_TETR_2"/>
    <property type="match status" value="1"/>
</dbReference>
<dbReference type="SUPFAM" id="SSF46689">
    <property type="entry name" value="Homeodomain-like"/>
    <property type="match status" value="1"/>
</dbReference>
<evidence type="ECO:0000256" key="2">
    <source>
        <dbReference type="PROSITE-ProRule" id="PRU00335"/>
    </source>
</evidence>
<dbReference type="InterPro" id="IPR001647">
    <property type="entry name" value="HTH_TetR"/>
</dbReference>
<feature type="domain" description="HTH tetR-type" evidence="3">
    <location>
        <begin position="1"/>
        <end position="52"/>
    </location>
</feature>
<feature type="DNA-binding region" description="H-T-H motif" evidence="2">
    <location>
        <begin position="15"/>
        <end position="34"/>
    </location>
</feature>
<evidence type="ECO:0000313" key="4">
    <source>
        <dbReference type="EMBL" id="GII54365.1"/>
    </source>
</evidence>
<comment type="caution">
    <text evidence="4">The sequence shown here is derived from an EMBL/GenBank/DDBJ whole genome shotgun (WGS) entry which is preliminary data.</text>
</comment>
<gene>
    <name evidence="4" type="ORF">Pth03_27540</name>
</gene>
<dbReference type="GO" id="GO:0003677">
    <property type="term" value="F:DNA binding"/>
    <property type="evidence" value="ECO:0007669"/>
    <property type="project" value="UniProtKB-UniRule"/>
</dbReference>
<dbReference type="InterPro" id="IPR009057">
    <property type="entry name" value="Homeodomain-like_sf"/>
</dbReference>
<reference evidence="4" key="1">
    <citation type="submission" date="2021-01" db="EMBL/GenBank/DDBJ databases">
        <title>Whole genome shotgun sequence of Planotetraspora thailandica NBRC 104271.</title>
        <authorList>
            <person name="Komaki H."/>
            <person name="Tamura T."/>
        </authorList>
    </citation>
    <scope>NUCLEOTIDE SEQUENCE</scope>
    <source>
        <strain evidence="4">NBRC 104271</strain>
    </source>
</reference>
<keyword evidence="1 2" id="KW-0238">DNA-binding</keyword>
<dbReference type="Proteomes" id="UP000605992">
    <property type="component" value="Unassembled WGS sequence"/>
</dbReference>